<feature type="transmembrane region" description="Helical" evidence="7">
    <location>
        <begin position="426"/>
        <end position="445"/>
    </location>
</feature>
<organism evidence="9 10">
    <name type="scientific">Microlunatus aurantiacus</name>
    <dbReference type="NCBI Taxonomy" id="446786"/>
    <lineage>
        <taxon>Bacteria</taxon>
        <taxon>Bacillati</taxon>
        <taxon>Actinomycetota</taxon>
        <taxon>Actinomycetes</taxon>
        <taxon>Propionibacteriales</taxon>
        <taxon>Propionibacteriaceae</taxon>
        <taxon>Microlunatus</taxon>
    </lineage>
</organism>
<dbReference type="RefSeq" id="WP_344810279.1">
    <property type="nucleotide sequence ID" value="NZ_BAAAYX010000002.1"/>
</dbReference>
<keyword evidence="10" id="KW-1185">Reference proteome</keyword>
<evidence type="ECO:0000256" key="2">
    <source>
        <dbReference type="ARBA" id="ARBA00009025"/>
    </source>
</evidence>
<evidence type="ECO:0000259" key="8">
    <source>
        <dbReference type="Pfam" id="PF00361"/>
    </source>
</evidence>
<evidence type="ECO:0000313" key="9">
    <source>
        <dbReference type="EMBL" id="GAA3689821.1"/>
    </source>
</evidence>
<feature type="transmembrane region" description="Helical" evidence="7">
    <location>
        <begin position="350"/>
        <end position="368"/>
    </location>
</feature>
<dbReference type="PANTHER" id="PTHR43507">
    <property type="entry name" value="NADH-UBIQUINONE OXIDOREDUCTASE CHAIN 4"/>
    <property type="match status" value="1"/>
</dbReference>
<comment type="similarity">
    <text evidence="2">Belongs to the complex I subunit 4 family.</text>
</comment>
<evidence type="ECO:0000256" key="3">
    <source>
        <dbReference type="ARBA" id="ARBA00022692"/>
    </source>
</evidence>
<reference evidence="10" key="1">
    <citation type="journal article" date="2019" name="Int. J. Syst. Evol. Microbiol.">
        <title>The Global Catalogue of Microorganisms (GCM) 10K type strain sequencing project: providing services to taxonomists for standard genome sequencing and annotation.</title>
        <authorList>
            <consortium name="The Broad Institute Genomics Platform"/>
            <consortium name="The Broad Institute Genome Sequencing Center for Infectious Disease"/>
            <person name="Wu L."/>
            <person name="Ma J."/>
        </authorList>
    </citation>
    <scope>NUCLEOTIDE SEQUENCE [LARGE SCALE GENOMIC DNA]</scope>
    <source>
        <strain evidence="10">JCM 16548</strain>
    </source>
</reference>
<feature type="transmembrane region" description="Helical" evidence="7">
    <location>
        <begin position="471"/>
        <end position="487"/>
    </location>
</feature>
<name>A0ABP7CJI9_9ACTN</name>
<dbReference type="PANTHER" id="PTHR43507:SF1">
    <property type="entry name" value="NADH-UBIQUINONE OXIDOREDUCTASE CHAIN 4"/>
    <property type="match status" value="1"/>
</dbReference>
<dbReference type="Proteomes" id="UP001500051">
    <property type="component" value="Unassembled WGS sequence"/>
</dbReference>
<keyword evidence="3 6" id="KW-0812">Transmembrane</keyword>
<feature type="transmembrane region" description="Helical" evidence="7">
    <location>
        <begin position="6"/>
        <end position="22"/>
    </location>
</feature>
<protein>
    <submittedName>
        <fullName evidence="9">NADH-quinone oxidoreductase subunit M</fullName>
    </submittedName>
</protein>
<comment type="caution">
    <text evidence="9">The sequence shown here is derived from an EMBL/GenBank/DDBJ whole genome shotgun (WGS) entry which is preliminary data.</text>
</comment>
<dbReference type="InterPro" id="IPR001750">
    <property type="entry name" value="ND/Mrp_TM"/>
</dbReference>
<dbReference type="NCBIfam" id="TIGR01972">
    <property type="entry name" value="NDH_I_M"/>
    <property type="match status" value="1"/>
</dbReference>
<evidence type="ECO:0000256" key="1">
    <source>
        <dbReference type="ARBA" id="ARBA00004127"/>
    </source>
</evidence>
<feature type="transmembrane region" description="Helical" evidence="7">
    <location>
        <begin position="29"/>
        <end position="49"/>
    </location>
</feature>
<dbReference type="Pfam" id="PF00361">
    <property type="entry name" value="Proton_antipo_M"/>
    <property type="match status" value="1"/>
</dbReference>
<feature type="transmembrane region" description="Helical" evidence="7">
    <location>
        <begin position="180"/>
        <end position="201"/>
    </location>
</feature>
<dbReference type="EMBL" id="BAAAYX010000002">
    <property type="protein sequence ID" value="GAA3689821.1"/>
    <property type="molecule type" value="Genomic_DNA"/>
</dbReference>
<dbReference type="InterPro" id="IPR003918">
    <property type="entry name" value="NADH_UbQ_OxRdtase"/>
</dbReference>
<keyword evidence="4 7" id="KW-1133">Transmembrane helix</keyword>
<evidence type="ECO:0000256" key="7">
    <source>
        <dbReference type="SAM" id="Phobius"/>
    </source>
</evidence>
<feature type="transmembrane region" description="Helical" evidence="7">
    <location>
        <begin position="290"/>
        <end position="312"/>
    </location>
</feature>
<accession>A0ABP7CJI9</accession>
<keyword evidence="5 7" id="KW-0472">Membrane</keyword>
<dbReference type="PRINTS" id="PR01437">
    <property type="entry name" value="NUOXDRDTASE4"/>
</dbReference>
<gene>
    <name evidence="9" type="ORF">GCM10022204_00720</name>
</gene>
<feature type="domain" description="NADH:quinone oxidoreductase/Mrp antiporter transmembrane" evidence="8">
    <location>
        <begin position="144"/>
        <end position="433"/>
    </location>
</feature>
<feature type="transmembrane region" description="Helical" evidence="7">
    <location>
        <begin position="227"/>
        <end position="249"/>
    </location>
</feature>
<feature type="transmembrane region" description="Helical" evidence="7">
    <location>
        <begin position="388"/>
        <end position="406"/>
    </location>
</feature>
<proteinExistence type="inferred from homology"/>
<dbReference type="NCBIfam" id="NF004500">
    <property type="entry name" value="PRK05846.1-4"/>
    <property type="match status" value="1"/>
</dbReference>
<dbReference type="InterPro" id="IPR010227">
    <property type="entry name" value="NADH_Q_OxRdtase_chainM/4"/>
</dbReference>
<feature type="transmembrane region" description="Helical" evidence="7">
    <location>
        <begin position="69"/>
        <end position="95"/>
    </location>
</feature>
<comment type="subcellular location">
    <subcellularLocation>
        <location evidence="1">Endomembrane system</location>
        <topology evidence="1">Multi-pass membrane protein</topology>
    </subcellularLocation>
    <subcellularLocation>
        <location evidence="6">Membrane</location>
        <topology evidence="6">Multi-pass membrane protein</topology>
    </subcellularLocation>
</comment>
<evidence type="ECO:0000256" key="6">
    <source>
        <dbReference type="RuleBase" id="RU000320"/>
    </source>
</evidence>
<feature type="transmembrane region" description="Helical" evidence="7">
    <location>
        <begin position="319"/>
        <end position="338"/>
    </location>
</feature>
<evidence type="ECO:0000256" key="5">
    <source>
        <dbReference type="ARBA" id="ARBA00023136"/>
    </source>
</evidence>
<feature type="transmembrane region" description="Helical" evidence="7">
    <location>
        <begin position="126"/>
        <end position="143"/>
    </location>
</feature>
<feature type="transmembrane region" description="Helical" evidence="7">
    <location>
        <begin position="149"/>
        <end position="168"/>
    </location>
</feature>
<sequence>MIPWLSVLALLPLVGAAALIVVKGQAAKTLALAVSLIAFVISIVLLISYRPGAGMQLSEQVPWIKPLGVYYALGLDGIGLTLVLLVTIVTPLVIIASWNDFDGEGAAAWVASGDTTAPPPKYDSRVFFALVLVVESCALFLFLATDVFLFYVFFEVILIPMYFLIGGFGGARRSYAAAKFLIFGLLGGFVMLASVIGLYVLSAQAGKASYLLSDLMQLDIATDTGRWLFLGFMFAFAIKAPLVPLHTWLPDAAEESSPGGATMMVGVMDKIGTFGMIRFCLGLFPEASQWATPVVLVLATVSILYGAILAIGSRDLMRLIAYTSISHFGFIVLGIFAFTSQSMVGSTLYMLNHGLSTAGLFLVVGYLIKRRGSRDVYAFGGVQKVAPVAAALFLFAGLSTLSLPGLSSFVSEFMVLAGTFSRHPAYAAVSTLAIVLAALYILLMYQRTMTGPVTADVERTITDDLNGRERLALAPLVILILVLGVFPKPMLDVIAPSVEATMQHVGVSDPQPWVTAEGGR</sequence>
<evidence type="ECO:0000313" key="10">
    <source>
        <dbReference type="Proteomes" id="UP001500051"/>
    </source>
</evidence>
<evidence type="ECO:0000256" key="4">
    <source>
        <dbReference type="ARBA" id="ARBA00022989"/>
    </source>
</evidence>